<dbReference type="AlphaFoldDB" id="A0A550CCF5"/>
<evidence type="ECO:0000313" key="2">
    <source>
        <dbReference type="EMBL" id="TRM62491.1"/>
    </source>
</evidence>
<gene>
    <name evidence="2" type="ORF">BD626DRAFT_497561</name>
</gene>
<proteinExistence type="predicted"/>
<feature type="compositionally biased region" description="Low complexity" evidence="1">
    <location>
        <begin position="39"/>
        <end position="51"/>
    </location>
</feature>
<dbReference type="EMBL" id="VDMD01000012">
    <property type="protein sequence ID" value="TRM62491.1"/>
    <property type="molecule type" value="Genomic_DNA"/>
</dbReference>
<evidence type="ECO:0000256" key="1">
    <source>
        <dbReference type="SAM" id="MobiDB-lite"/>
    </source>
</evidence>
<organism evidence="2 3">
    <name type="scientific">Schizophyllum amplum</name>
    <dbReference type="NCBI Taxonomy" id="97359"/>
    <lineage>
        <taxon>Eukaryota</taxon>
        <taxon>Fungi</taxon>
        <taxon>Dikarya</taxon>
        <taxon>Basidiomycota</taxon>
        <taxon>Agaricomycotina</taxon>
        <taxon>Agaricomycetes</taxon>
        <taxon>Agaricomycetidae</taxon>
        <taxon>Agaricales</taxon>
        <taxon>Schizophyllaceae</taxon>
        <taxon>Schizophyllum</taxon>
    </lineage>
</organism>
<sequence>MPKADSSRARAGPQPSQPPTEPYRRSTRQQHIRNERSLRQQTSAASQQSTRMANKPRTRNARPEIAMHQPPPTQSTLGASSSTLLAMPAMEAACAHLHRTMTGTLEPGEEPAATTRVYEWLPSHIAKPGGIPIPPQPIRTAHNGDTLHIPMSEGLAQALMIARCGSVEEGTKQLKELYSRINVLGGIPDPQDTTLQKVELPGVGCHMRFWLGHQTRTISFDLCDDRTGQLVAKPPSLEIFHVNAITGDLTELKSLQWCQGFKPRTTMKEATFVVAEGTELEFVFKGTTLKTTLLPTRGQPVRPAVDPTVLQELPVRVTREERHARMLALTGGRAF</sequence>
<accession>A0A550CCF5</accession>
<keyword evidence="3" id="KW-1185">Reference proteome</keyword>
<protein>
    <submittedName>
        <fullName evidence="2">Uncharacterized protein</fullName>
    </submittedName>
</protein>
<dbReference type="Proteomes" id="UP000320762">
    <property type="component" value="Unassembled WGS sequence"/>
</dbReference>
<evidence type="ECO:0000313" key="3">
    <source>
        <dbReference type="Proteomes" id="UP000320762"/>
    </source>
</evidence>
<feature type="region of interest" description="Disordered" evidence="1">
    <location>
        <begin position="1"/>
        <end position="79"/>
    </location>
</feature>
<name>A0A550CCF5_9AGAR</name>
<comment type="caution">
    <text evidence="2">The sequence shown here is derived from an EMBL/GenBank/DDBJ whole genome shotgun (WGS) entry which is preliminary data.</text>
</comment>
<reference evidence="2 3" key="1">
    <citation type="journal article" date="2019" name="New Phytol.">
        <title>Comparative genomics reveals unique wood-decay strategies and fruiting body development in the Schizophyllaceae.</title>
        <authorList>
            <person name="Almasi E."/>
            <person name="Sahu N."/>
            <person name="Krizsan K."/>
            <person name="Balint B."/>
            <person name="Kovacs G.M."/>
            <person name="Kiss B."/>
            <person name="Cseklye J."/>
            <person name="Drula E."/>
            <person name="Henrissat B."/>
            <person name="Nagy I."/>
            <person name="Chovatia M."/>
            <person name="Adam C."/>
            <person name="LaButti K."/>
            <person name="Lipzen A."/>
            <person name="Riley R."/>
            <person name="Grigoriev I.V."/>
            <person name="Nagy L.G."/>
        </authorList>
    </citation>
    <scope>NUCLEOTIDE SEQUENCE [LARGE SCALE GENOMIC DNA]</scope>
    <source>
        <strain evidence="2 3">NL-1724</strain>
    </source>
</reference>